<reference evidence="3 4" key="1">
    <citation type="submission" date="2021-06" db="EMBL/GenBank/DDBJ databases">
        <authorList>
            <person name="Palmer J.M."/>
        </authorList>
    </citation>
    <scope>NUCLEOTIDE SEQUENCE [LARGE SCALE GENOMIC DNA]</scope>
    <source>
        <strain evidence="3 4">XC_2019</strain>
        <tissue evidence="3">Muscle</tissue>
    </source>
</reference>
<dbReference type="PROSITE" id="PS50853">
    <property type="entry name" value="FN3"/>
    <property type="match status" value="1"/>
</dbReference>
<feature type="compositionally biased region" description="Polar residues" evidence="1">
    <location>
        <begin position="231"/>
        <end position="251"/>
    </location>
</feature>
<dbReference type="InterPro" id="IPR013783">
    <property type="entry name" value="Ig-like_fold"/>
</dbReference>
<dbReference type="SUPFAM" id="SSF49265">
    <property type="entry name" value="Fibronectin type III"/>
    <property type="match status" value="1"/>
</dbReference>
<dbReference type="InterPro" id="IPR042996">
    <property type="entry name" value="PTPRO"/>
</dbReference>
<organism evidence="3 4">
    <name type="scientific">Xenoophorus captivus</name>
    <dbReference type="NCBI Taxonomy" id="1517983"/>
    <lineage>
        <taxon>Eukaryota</taxon>
        <taxon>Metazoa</taxon>
        <taxon>Chordata</taxon>
        <taxon>Craniata</taxon>
        <taxon>Vertebrata</taxon>
        <taxon>Euteleostomi</taxon>
        <taxon>Actinopterygii</taxon>
        <taxon>Neopterygii</taxon>
        <taxon>Teleostei</taxon>
        <taxon>Neoteleostei</taxon>
        <taxon>Acanthomorphata</taxon>
        <taxon>Ovalentaria</taxon>
        <taxon>Atherinomorphae</taxon>
        <taxon>Cyprinodontiformes</taxon>
        <taxon>Goodeidae</taxon>
        <taxon>Xenoophorus</taxon>
    </lineage>
</organism>
<gene>
    <name evidence="3" type="ORF">XENOCAPTIV_023618</name>
</gene>
<dbReference type="EMBL" id="JAHRIN010059355">
    <property type="protein sequence ID" value="MEQ2212036.1"/>
    <property type="molecule type" value="Genomic_DNA"/>
</dbReference>
<dbReference type="Proteomes" id="UP001434883">
    <property type="component" value="Unassembled WGS sequence"/>
</dbReference>
<sequence length="410" mass="46749">MRSVNRTWIRDRFLLFPAGGRKQLFIQQSRQGAVVQENTAMFNILWDHMCSVQPSKRPTVDPSNTVTITEVQTNRGLQNSRESELKAAEMFYCHIKNGTGQHHSLCCAGLRRTPAEPLPVRTAYISDYKEAPETGVVFDIDPPIRTVFSRVNISYTEGQERRSMLYKVPYPPLNISHKIISLNQRAAGEFHNKEGGRQSSRQARDVPLMEEPQEQDTQPEEEIVSNEEETTPQVFFSTTQNVTERVNVSRNQTEEPEPQSYWLNPTEIAPDDRDEEFVNAVVSEYEDSNEPGSAMAVPTEVLVLATRLPPILLELRWLPPRPPTSYDGFNVYIYRDGNSTETATVDENTHEFFTELTEPGTYRVQVTTLSSSGDCEARESSADTGFTFYLSESWRKTFKRGAGWWDSERS</sequence>
<proteinExistence type="predicted"/>
<feature type="domain" description="Fibronectin type-III" evidence="2">
    <location>
        <begin position="297"/>
        <end position="393"/>
    </location>
</feature>
<keyword evidence="4" id="KW-1185">Reference proteome</keyword>
<dbReference type="PANTHER" id="PTHR47028">
    <property type="entry name" value="RECEPTOR-TYPE TYROSINE-PROTEIN PHOSPHATASE O"/>
    <property type="match status" value="1"/>
</dbReference>
<evidence type="ECO:0000313" key="3">
    <source>
        <dbReference type="EMBL" id="MEQ2212036.1"/>
    </source>
</evidence>
<dbReference type="Gene3D" id="2.60.40.10">
    <property type="entry name" value="Immunoglobulins"/>
    <property type="match status" value="1"/>
</dbReference>
<dbReference type="Pfam" id="PF26586">
    <property type="entry name" value="Fn3_R-PTP-O"/>
    <property type="match status" value="1"/>
</dbReference>
<comment type="caution">
    <text evidence="3">The sequence shown here is derived from an EMBL/GenBank/DDBJ whole genome shotgun (WGS) entry which is preliminary data.</text>
</comment>
<feature type="compositionally biased region" description="Acidic residues" evidence="1">
    <location>
        <begin position="211"/>
        <end position="230"/>
    </location>
</feature>
<feature type="region of interest" description="Disordered" evidence="1">
    <location>
        <begin position="190"/>
        <end position="267"/>
    </location>
</feature>
<dbReference type="InterPro" id="IPR036116">
    <property type="entry name" value="FN3_sf"/>
</dbReference>
<protein>
    <recommendedName>
        <fullName evidence="2">Fibronectin type-III domain-containing protein</fullName>
    </recommendedName>
</protein>
<evidence type="ECO:0000256" key="1">
    <source>
        <dbReference type="SAM" id="MobiDB-lite"/>
    </source>
</evidence>
<accession>A0ABV0RVZ8</accession>
<dbReference type="PANTHER" id="PTHR47028:SF1">
    <property type="entry name" value="RECEPTOR-TYPE TYROSINE-PROTEIN PHOSPHATASE O"/>
    <property type="match status" value="1"/>
</dbReference>
<dbReference type="InterPro" id="IPR003961">
    <property type="entry name" value="FN3_dom"/>
</dbReference>
<name>A0ABV0RVZ8_9TELE</name>
<evidence type="ECO:0000313" key="4">
    <source>
        <dbReference type="Proteomes" id="UP001434883"/>
    </source>
</evidence>
<dbReference type="InterPro" id="IPR058859">
    <property type="entry name" value="Fn3_R-PTP-O"/>
</dbReference>
<evidence type="ECO:0000259" key="2">
    <source>
        <dbReference type="PROSITE" id="PS50853"/>
    </source>
</evidence>